<dbReference type="Pfam" id="PF00581">
    <property type="entry name" value="Rhodanese"/>
    <property type="match status" value="1"/>
</dbReference>
<dbReference type="Gene3D" id="3.40.250.10">
    <property type="entry name" value="Rhodanese-like domain"/>
    <property type="match status" value="1"/>
</dbReference>
<protein>
    <recommendedName>
        <fullName evidence="1">Rhodanese domain-containing protein</fullName>
    </recommendedName>
</protein>
<reference evidence="2 3" key="1">
    <citation type="submission" date="2019-08" db="EMBL/GenBank/DDBJ databases">
        <title>The genome of the soybean aphid Biotype 1, its phylome, world population structure and adaptation to the North American continent.</title>
        <authorList>
            <person name="Giordano R."/>
            <person name="Donthu R.K."/>
            <person name="Hernandez A.G."/>
            <person name="Wright C.L."/>
            <person name="Zimin A.V."/>
        </authorList>
    </citation>
    <scope>NUCLEOTIDE SEQUENCE [LARGE SCALE GENOMIC DNA]</scope>
    <source>
        <tissue evidence="2">Whole aphids</tissue>
    </source>
</reference>
<dbReference type="PANTHER" id="PTHR44086">
    <property type="entry name" value="THIOSULFATE SULFURTRANSFERASE RDL2, MITOCHONDRIAL-RELATED"/>
    <property type="match status" value="1"/>
</dbReference>
<gene>
    <name evidence="2" type="ORF">AGLY_004939</name>
</gene>
<comment type="caution">
    <text evidence="2">The sequence shown here is derived from an EMBL/GenBank/DDBJ whole genome shotgun (WGS) entry which is preliminary data.</text>
</comment>
<dbReference type="PROSITE" id="PS50206">
    <property type="entry name" value="RHODANESE_3"/>
    <property type="match status" value="1"/>
</dbReference>
<dbReference type="SMART" id="SM00450">
    <property type="entry name" value="RHOD"/>
    <property type="match status" value="1"/>
</dbReference>
<organism evidence="2 3">
    <name type="scientific">Aphis glycines</name>
    <name type="common">Soybean aphid</name>
    <dbReference type="NCBI Taxonomy" id="307491"/>
    <lineage>
        <taxon>Eukaryota</taxon>
        <taxon>Metazoa</taxon>
        <taxon>Ecdysozoa</taxon>
        <taxon>Arthropoda</taxon>
        <taxon>Hexapoda</taxon>
        <taxon>Insecta</taxon>
        <taxon>Pterygota</taxon>
        <taxon>Neoptera</taxon>
        <taxon>Paraneoptera</taxon>
        <taxon>Hemiptera</taxon>
        <taxon>Sternorrhyncha</taxon>
        <taxon>Aphidomorpha</taxon>
        <taxon>Aphidoidea</taxon>
        <taxon>Aphididae</taxon>
        <taxon>Aphidini</taxon>
        <taxon>Aphis</taxon>
        <taxon>Aphis</taxon>
    </lineage>
</organism>
<accession>A0A6G0TW77</accession>
<dbReference type="InterPro" id="IPR036873">
    <property type="entry name" value="Rhodanese-like_dom_sf"/>
</dbReference>
<feature type="domain" description="Rhodanese" evidence="1">
    <location>
        <begin position="16"/>
        <end position="107"/>
    </location>
</feature>
<dbReference type="GO" id="GO:0005739">
    <property type="term" value="C:mitochondrion"/>
    <property type="evidence" value="ECO:0007669"/>
    <property type="project" value="TreeGrafter"/>
</dbReference>
<dbReference type="InterPro" id="IPR001763">
    <property type="entry name" value="Rhodanese-like_dom"/>
</dbReference>
<dbReference type="EMBL" id="VYZN01000014">
    <property type="protein sequence ID" value="KAE9539687.1"/>
    <property type="molecule type" value="Genomic_DNA"/>
</dbReference>
<sequence length="177" mass="19723">MSVYENVDYDGLLAKMDQKSFVIDVRERHELAATGSLPNSINVPLGELENDLNLSAEVFEKKYQVPKPDKDNSEIVFSCARGNRSRRAAEIAFKLNYKKRLGRMVGEISKSNALLLPSGQMYRLALASAASDAATKVLCNFPLRFSLKSSAKPSDSICIYQHPKMCQKTYLSVPVEN</sequence>
<dbReference type="OrthoDB" id="566238at2759"/>
<dbReference type="GO" id="GO:0004792">
    <property type="term" value="F:thiosulfate-cyanide sulfurtransferase activity"/>
    <property type="evidence" value="ECO:0007669"/>
    <property type="project" value="TreeGrafter"/>
</dbReference>
<dbReference type="SUPFAM" id="SSF52821">
    <property type="entry name" value="Rhodanese/Cell cycle control phosphatase"/>
    <property type="match status" value="1"/>
</dbReference>
<evidence type="ECO:0000313" key="2">
    <source>
        <dbReference type="EMBL" id="KAE9539687.1"/>
    </source>
</evidence>
<evidence type="ECO:0000259" key="1">
    <source>
        <dbReference type="PROSITE" id="PS50206"/>
    </source>
</evidence>
<dbReference type="Proteomes" id="UP000475862">
    <property type="component" value="Unassembled WGS sequence"/>
</dbReference>
<keyword evidence="3" id="KW-1185">Reference proteome</keyword>
<dbReference type="AlphaFoldDB" id="A0A6G0TW77"/>
<dbReference type="PANTHER" id="PTHR44086:SF10">
    <property type="entry name" value="THIOSULFATE SULFURTRANSFERASE_RHODANESE-LIKE DOMAIN-CONTAINING PROTEIN 3"/>
    <property type="match status" value="1"/>
</dbReference>
<proteinExistence type="predicted"/>
<evidence type="ECO:0000313" key="3">
    <source>
        <dbReference type="Proteomes" id="UP000475862"/>
    </source>
</evidence>
<name>A0A6G0TW77_APHGL</name>